<accession>A0AAW4WZB8</accession>
<dbReference type="Gene3D" id="1.10.510.10">
    <property type="entry name" value="Transferase(Phosphotransferase) domain 1"/>
    <property type="match status" value="1"/>
</dbReference>
<organism evidence="1 2">
    <name type="scientific">Halanaerobium polyolivorans</name>
    <dbReference type="NCBI Taxonomy" id="2886943"/>
    <lineage>
        <taxon>Bacteria</taxon>
        <taxon>Bacillati</taxon>
        <taxon>Bacillota</taxon>
        <taxon>Clostridia</taxon>
        <taxon>Halanaerobiales</taxon>
        <taxon>Halanaerobiaceae</taxon>
        <taxon>Halanaerobium</taxon>
    </lineage>
</organism>
<dbReference type="AlphaFoldDB" id="A0AAW4WZB8"/>
<sequence>MLRYRVWWGLLMVEEKFAEKNLNKEKLFQDFKPRSKVQLETVKDIQRAIKDLGTELPEKIISYQAIEREAGEYYLLTTASEDLLPLREHLENNSFNFKKLLNEFKAVFELLEELDLEQKKLCFSDGLNAANFWYDPQKDKIYLMPQIFVDLKRNYGRYDFADQGKDYFRPPEIIAGEAWQDKAYVFNLAAVFYYFISSKKIFNDKDTAKVLNKIQSEKIMEIDRLIPEIPEAVNQLFKEMLQKEAAQRPDYSAVIKKLQSLELDSNKNFDLKSFQAKNTKARDNLIAKKNKKDNIKLFFRLNWKSIAFFAVLGLAILYSLSSGPPANVTEETTAEEVVEYFYAGIASKNITLINESSEIDLGRMQRIITESHVIESMQAAYGDPEAEPEDDQSVYSLEEFEFREISAAEENYIFEANYKFSFRDEDGIYSFNHQDRLYLEKRNQIWTIVEIEGNFKEMIEGNFPWRE</sequence>
<evidence type="ECO:0000313" key="2">
    <source>
        <dbReference type="Proteomes" id="UP001199296"/>
    </source>
</evidence>
<dbReference type="SUPFAM" id="SSF56112">
    <property type="entry name" value="Protein kinase-like (PK-like)"/>
    <property type="match status" value="1"/>
</dbReference>
<evidence type="ECO:0000313" key="1">
    <source>
        <dbReference type="EMBL" id="MCC3144264.1"/>
    </source>
</evidence>
<dbReference type="InterPro" id="IPR011009">
    <property type="entry name" value="Kinase-like_dom_sf"/>
</dbReference>
<proteinExistence type="predicted"/>
<dbReference type="RefSeq" id="WP_229343919.1">
    <property type="nucleotide sequence ID" value="NZ_JAJFAT010000003.1"/>
</dbReference>
<keyword evidence="2" id="KW-1185">Reference proteome</keyword>
<dbReference type="Proteomes" id="UP001199296">
    <property type="component" value="Unassembled WGS sequence"/>
</dbReference>
<reference evidence="1 2" key="1">
    <citation type="submission" date="2021-10" db="EMBL/GenBank/DDBJ databases">
        <authorList>
            <person name="Grouzdev D.S."/>
            <person name="Pantiukh K.S."/>
            <person name="Krutkina M.S."/>
        </authorList>
    </citation>
    <scope>NUCLEOTIDE SEQUENCE [LARGE SCALE GENOMIC DNA]</scope>
    <source>
        <strain evidence="1 2">Z-7514</strain>
    </source>
</reference>
<comment type="caution">
    <text evidence="1">The sequence shown here is derived from an EMBL/GenBank/DDBJ whole genome shotgun (WGS) entry which is preliminary data.</text>
</comment>
<gene>
    <name evidence="1" type="ORF">LJ207_02880</name>
</gene>
<name>A0AAW4WZB8_9FIRM</name>
<evidence type="ECO:0008006" key="3">
    <source>
        <dbReference type="Google" id="ProtNLM"/>
    </source>
</evidence>
<dbReference type="EMBL" id="JAJFAT010000003">
    <property type="protein sequence ID" value="MCC3144264.1"/>
    <property type="molecule type" value="Genomic_DNA"/>
</dbReference>
<protein>
    <recommendedName>
        <fullName evidence="3">Protein kinase domain-containing protein</fullName>
    </recommendedName>
</protein>